<keyword evidence="2" id="KW-1185">Reference proteome</keyword>
<reference evidence="1 2" key="1">
    <citation type="journal article" date="2014" name="BMC Genomics">
        <title>Genome and secretome analysis of the hemibiotrophic fungal pathogen, Moniliophthora roreri, which causes frosty pod rot disease of cacao: mechanisms of the biotrophic and necrotrophic phases.</title>
        <authorList>
            <person name="Meinhardt L.W."/>
            <person name="Costa G.G.L."/>
            <person name="Thomazella D.P.T."/>
            <person name="Teixeira P.J.P.L."/>
            <person name="Carazzolle M.F."/>
            <person name="Schuster S.C."/>
            <person name="Carlson J.E."/>
            <person name="Guiltinan M.J."/>
            <person name="Mieczkowski P."/>
            <person name="Farmer A."/>
            <person name="Ramaraj T."/>
            <person name="Crozier J."/>
            <person name="Davis R.E."/>
            <person name="Shao J."/>
            <person name="Melnick R.L."/>
            <person name="Pereira G.A.G."/>
            <person name="Bailey B.A."/>
        </authorList>
    </citation>
    <scope>NUCLEOTIDE SEQUENCE [LARGE SCALE GENOMIC DNA]</scope>
    <source>
        <strain evidence="1 2">MCA 2997</strain>
    </source>
</reference>
<sequence>MLRMDTYAAGSRHRHRQSLHATPPTMNRFSLVKRPSSLRLYDILLIPSLMVRKRSLLSVGAMFSNPTSSPVSKQGATTLMDGAYNFQVTMPRYQGVLFPPAIPDKIGKCGEAGKRERESHVASQGQYNLKILDFFAFDMGTWLVTW</sequence>
<dbReference type="AlphaFoldDB" id="V2X6Q7"/>
<organism evidence="1 2">
    <name type="scientific">Moniliophthora roreri (strain MCA 2997)</name>
    <name type="common">Cocoa frosty pod rot fungus</name>
    <name type="synonym">Crinipellis roreri</name>
    <dbReference type="NCBI Taxonomy" id="1381753"/>
    <lineage>
        <taxon>Eukaryota</taxon>
        <taxon>Fungi</taxon>
        <taxon>Dikarya</taxon>
        <taxon>Basidiomycota</taxon>
        <taxon>Agaricomycotina</taxon>
        <taxon>Agaricomycetes</taxon>
        <taxon>Agaricomycetidae</taxon>
        <taxon>Agaricales</taxon>
        <taxon>Marasmiineae</taxon>
        <taxon>Marasmiaceae</taxon>
        <taxon>Moniliophthora</taxon>
    </lineage>
</organism>
<dbReference type="KEGG" id="mrr:Moror_5615"/>
<protein>
    <submittedName>
        <fullName evidence="1">Uncharacterized protein</fullName>
    </submittedName>
</protein>
<dbReference type="HOGENOM" id="CLU_1777954_0_0_1"/>
<accession>V2X6Q7</accession>
<gene>
    <name evidence="1" type="ORF">Moror_5615</name>
</gene>
<proteinExistence type="predicted"/>
<dbReference type="EMBL" id="AWSO01000698">
    <property type="protein sequence ID" value="ESK88130.1"/>
    <property type="molecule type" value="Genomic_DNA"/>
</dbReference>
<evidence type="ECO:0000313" key="2">
    <source>
        <dbReference type="Proteomes" id="UP000017559"/>
    </source>
</evidence>
<evidence type="ECO:0000313" key="1">
    <source>
        <dbReference type="EMBL" id="ESK88130.1"/>
    </source>
</evidence>
<comment type="caution">
    <text evidence="1">The sequence shown here is derived from an EMBL/GenBank/DDBJ whole genome shotgun (WGS) entry which is preliminary data.</text>
</comment>
<dbReference type="Proteomes" id="UP000017559">
    <property type="component" value="Unassembled WGS sequence"/>
</dbReference>
<name>V2X6Q7_MONRO</name>